<protein>
    <submittedName>
        <fullName evidence="1">Uncharacterized protein</fullName>
    </submittedName>
</protein>
<sequence>MGRAERLFDAYCERIRPACAGIDKETGHAIASALLSYKFGLYGNAVEKAEAAIRLIEKKGAPKAIYTALGLLKRRAADLKAAVIVSEGLTLFSPEDREYLAMDLSEDLIEDRISFSIDNALILLYAVGLITSPDDEQALDEHRGFPIQIITSYRKQLDL</sequence>
<dbReference type="RefSeq" id="WP_130647311.1">
    <property type="nucleotide sequence ID" value="NZ_PGCL01000003.1"/>
</dbReference>
<evidence type="ECO:0000313" key="2">
    <source>
        <dbReference type="Proteomes" id="UP000292580"/>
    </source>
</evidence>
<name>A0A483CMP6_9EURY</name>
<comment type="caution">
    <text evidence="1">The sequence shown here is derived from an EMBL/GenBank/DDBJ whole genome shotgun (WGS) entry which is preliminary data.</text>
</comment>
<dbReference type="Proteomes" id="UP000292580">
    <property type="component" value="Unassembled WGS sequence"/>
</dbReference>
<evidence type="ECO:0000313" key="1">
    <source>
        <dbReference type="EMBL" id="TAJ44239.1"/>
    </source>
</evidence>
<proteinExistence type="predicted"/>
<dbReference type="OrthoDB" id="106492at2157"/>
<gene>
    <name evidence="1" type="ORF">CUJ86_09475</name>
</gene>
<accession>A0A483CMP6</accession>
<organism evidence="1 2">
    <name type="scientific">Methanofollis fontis</name>
    <dbReference type="NCBI Taxonomy" id="2052832"/>
    <lineage>
        <taxon>Archaea</taxon>
        <taxon>Methanobacteriati</taxon>
        <taxon>Methanobacteriota</taxon>
        <taxon>Stenosarchaea group</taxon>
        <taxon>Methanomicrobia</taxon>
        <taxon>Methanomicrobiales</taxon>
        <taxon>Methanomicrobiaceae</taxon>
        <taxon>Methanofollis</taxon>
    </lineage>
</organism>
<reference evidence="1 2" key="1">
    <citation type="submission" date="2017-11" db="EMBL/GenBank/DDBJ databases">
        <title>Isolation and Characterization of Methanofollis Species from Methane Seep Offshore SW Taiwan.</title>
        <authorList>
            <person name="Teng N.-H."/>
            <person name="Lai M.-C."/>
            <person name="Chen S.-C."/>
        </authorList>
    </citation>
    <scope>NUCLEOTIDE SEQUENCE [LARGE SCALE GENOMIC DNA]</scope>
    <source>
        <strain evidence="1 2">FWC-SCC2</strain>
    </source>
</reference>
<dbReference type="AlphaFoldDB" id="A0A483CMP6"/>
<dbReference type="EMBL" id="PGCL01000003">
    <property type="protein sequence ID" value="TAJ44239.1"/>
    <property type="molecule type" value="Genomic_DNA"/>
</dbReference>
<keyword evidence="2" id="KW-1185">Reference proteome</keyword>